<dbReference type="Pfam" id="PF01425">
    <property type="entry name" value="Amidase"/>
    <property type="match status" value="1"/>
</dbReference>
<dbReference type="PANTHER" id="PTHR42678">
    <property type="entry name" value="AMIDASE"/>
    <property type="match status" value="1"/>
</dbReference>
<dbReference type="InterPro" id="IPR036928">
    <property type="entry name" value="AS_sf"/>
</dbReference>
<keyword evidence="3" id="KW-1185">Reference proteome</keyword>
<gene>
    <name evidence="2" type="ORF">HRJ53_21525</name>
</gene>
<evidence type="ECO:0000313" key="3">
    <source>
        <dbReference type="Proteomes" id="UP000567293"/>
    </source>
</evidence>
<feature type="non-terminal residue" evidence="2">
    <location>
        <position position="335"/>
    </location>
</feature>
<dbReference type="PANTHER" id="PTHR42678:SF34">
    <property type="entry name" value="OS04G0183300 PROTEIN"/>
    <property type="match status" value="1"/>
</dbReference>
<reference evidence="2" key="1">
    <citation type="submission" date="2020-06" db="EMBL/GenBank/DDBJ databases">
        <title>Legume-microbial interactions unlock mineral nutrients during tropical forest succession.</title>
        <authorList>
            <person name="Epihov D.Z."/>
        </authorList>
    </citation>
    <scope>NUCLEOTIDE SEQUENCE [LARGE SCALE GENOMIC DNA]</scope>
    <source>
        <strain evidence="2">Pan2503</strain>
    </source>
</reference>
<dbReference type="EMBL" id="JACDQQ010002072">
    <property type="protein sequence ID" value="MBA0087574.1"/>
    <property type="molecule type" value="Genomic_DNA"/>
</dbReference>
<organism evidence="2 3">
    <name type="scientific">Candidatus Acidiferrum panamense</name>
    <dbReference type="NCBI Taxonomy" id="2741543"/>
    <lineage>
        <taxon>Bacteria</taxon>
        <taxon>Pseudomonadati</taxon>
        <taxon>Acidobacteriota</taxon>
        <taxon>Terriglobia</taxon>
        <taxon>Candidatus Acidiferrales</taxon>
        <taxon>Candidatus Acidiferrum</taxon>
    </lineage>
</organism>
<evidence type="ECO:0000313" key="2">
    <source>
        <dbReference type="EMBL" id="MBA0087574.1"/>
    </source>
</evidence>
<feature type="domain" description="Amidase" evidence="1">
    <location>
        <begin position="51"/>
        <end position="331"/>
    </location>
</feature>
<dbReference type="SUPFAM" id="SSF75304">
    <property type="entry name" value="Amidase signature (AS) enzymes"/>
    <property type="match status" value="1"/>
</dbReference>
<comment type="caution">
    <text evidence="2">The sequence shown here is derived from an EMBL/GenBank/DDBJ whole genome shotgun (WGS) entry which is preliminary data.</text>
</comment>
<dbReference type="Gene3D" id="3.90.1300.10">
    <property type="entry name" value="Amidase signature (AS) domain"/>
    <property type="match status" value="1"/>
</dbReference>
<dbReference type="AlphaFoldDB" id="A0A7V8NU50"/>
<sequence>MTKNRMGVFGFVPPLFLAAGTLAAQEPFRLQEATIEQIQAALQSKRVTCRELIGHYLKRIEAYDQAGPKLNAVQTVNKEALNEAERLDAAARSAGPVGPLHCIPVLVKDQVETSDMPTTYGSILFKGFTPKRDATVVKKLRTAGAIIIGKTNMGEFAAGYLGSAFGIAHNAYNPSRSPSGSSSGSGIGVAANFAVLAVAEDTGGSVRGPAAFGNEVGLRPSLPLVSRFGMMPATPTQDTLGPIARTVRDAALMLDVIAGYDPNDPVTAYADGHVPTTYTEFLKRDGLKGARLGILREPLDRKADPASDDYKAVRALVDDALQAMRSEGAVLSDPL</sequence>
<dbReference type="InterPro" id="IPR023631">
    <property type="entry name" value="Amidase_dom"/>
</dbReference>
<evidence type="ECO:0000259" key="1">
    <source>
        <dbReference type="Pfam" id="PF01425"/>
    </source>
</evidence>
<protein>
    <submittedName>
        <fullName evidence="2">Amidase</fullName>
    </submittedName>
</protein>
<accession>A0A7V8NU50</accession>
<dbReference type="Proteomes" id="UP000567293">
    <property type="component" value="Unassembled WGS sequence"/>
</dbReference>
<proteinExistence type="predicted"/>
<name>A0A7V8NU50_9BACT</name>